<accession>A0A2R6NKF7</accession>
<dbReference type="EMBL" id="MLYV02001133">
    <property type="protein sequence ID" value="PSR72843.1"/>
    <property type="molecule type" value="Genomic_DNA"/>
</dbReference>
<dbReference type="InterPro" id="IPR036869">
    <property type="entry name" value="J_dom_sf"/>
</dbReference>
<dbReference type="STRING" id="98765.A0A2R6NKF7"/>
<dbReference type="AlphaFoldDB" id="A0A2R6NKF7"/>
<feature type="region of interest" description="Disordered" evidence="1">
    <location>
        <begin position="40"/>
        <end position="70"/>
    </location>
</feature>
<evidence type="ECO:0000313" key="2">
    <source>
        <dbReference type="EMBL" id="PSR72843.1"/>
    </source>
</evidence>
<reference evidence="2 3" key="1">
    <citation type="submission" date="2018-02" db="EMBL/GenBank/DDBJ databases">
        <title>Genome sequence of the basidiomycete white-rot fungus Phlebia centrifuga.</title>
        <authorList>
            <person name="Granchi Z."/>
            <person name="Peng M."/>
            <person name="de Vries R.P."/>
            <person name="Hilden K."/>
            <person name="Makela M.R."/>
            <person name="Grigoriev I."/>
            <person name="Riley R."/>
        </authorList>
    </citation>
    <scope>NUCLEOTIDE SEQUENCE [LARGE SCALE GENOMIC DNA]</scope>
    <source>
        <strain evidence="2 3">FBCC195</strain>
    </source>
</reference>
<comment type="caution">
    <text evidence="2">The sequence shown here is derived from an EMBL/GenBank/DDBJ whole genome shotgun (WGS) entry which is preliminary data.</text>
</comment>
<gene>
    <name evidence="2" type="ORF">PHLCEN_2v11292</name>
</gene>
<dbReference type="Proteomes" id="UP000186601">
    <property type="component" value="Unassembled WGS sequence"/>
</dbReference>
<name>A0A2R6NKF7_9APHY</name>
<evidence type="ECO:0000313" key="3">
    <source>
        <dbReference type="Proteomes" id="UP000186601"/>
    </source>
</evidence>
<proteinExistence type="predicted"/>
<dbReference type="Gene3D" id="1.10.287.110">
    <property type="entry name" value="DnaJ domain"/>
    <property type="match status" value="1"/>
</dbReference>
<evidence type="ECO:0000256" key="1">
    <source>
        <dbReference type="SAM" id="MobiDB-lite"/>
    </source>
</evidence>
<sequence length="70" mass="7324">MFKANSPPPPPAKPAAGKKAVLPAYSHYLQSKVVRALERIEAENKMAEAEPPSSPPPSESTTPPDGGKSS</sequence>
<keyword evidence="3" id="KW-1185">Reference proteome</keyword>
<protein>
    <submittedName>
        <fullName evidence="2">Uncharacterized protein</fullName>
    </submittedName>
</protein>
<organism evidence="2 3">
    <name type="scientific">Hermanssonia centrifuga</name>
    <dbReference type="NCBI Taxonomy" id="98765"/>
    <lineage>
        <taxon>Eukaryota</taxon>
        <taxon>Fungi</taxon>
        <taxon>Dikarya</taxon>
        <taxon>Basidiomycota</taxon>
        <taxon>Agaricomycotina</taxon>
        <taxon>Agaricomycetes</taxon>
        <taxon>Polyporales</taxon>
        <taxon>Meruliaceae</taxon>
        <taxon>Hermanssonia</taxon>
    </lineage>
</organism>